<sequence>MTYWIYRACVNVDCTLAKCRKSGFIFAILCPIAYIRDARKSYGDK</sequence>
<reference evidence="1" key="1">
    <citation type="submission" date="2018-06" db="EMBL/GenBank/DDBJ databases">
        <authorList>
            <person name="Zhirakovskaya E."/>
        </authorList>
    </citation>
    <scope>NUCLEOTIDE SEQUENCE</scope>
</reference>
<protein>
    <submittedName>
        <fullName evidence="1">Uncharacterized protein</fullName>
    </submittedName>
</protein>
<gene>
    <name evidence="1" type="ORF">MNBD_ALPHA11-1609</name>
</gene>
<dbReference type="EMBL" id="UOEQ01000298">
    <property type="protein sequence ID" value="VAW20730.1"/>
    <property type="molecule type" value="Genomic_DNA"/>
</dbReference>
<name>A0A3B0TVG3_9ZZZZ</name>
<proteinExistence type="predicted"/>
<organism evidence="1">
    <name type="scientific">hydrothermal vent metagenome</name>
    <dbReference type="NCBI Taxonomy" id="652676"/>
    <lineage>
        <taxon>unclassified sequences</taxon>
        <taxon>metagenomes</taxon>
        <taxon>ecological metagenomes</taxon>
    </lineage>
</organism>
<accession>A0A3B0TVG3</accession>
<dbReference type="AlphaFoldDB" id="A0A3B0TVG3"/>
<evidence type="ECO:0000313" key="1">
    <source>
        <dbReference type="EMBL" id="VAW20730.1"/>
    </source>
</evidence>